<protein>
    <recommendedName>
        <fullName evidence="2">Ubiquitin carboxyl-terminal hydrolase</fullName>
        <ecNumber evidence="2">3.4.19.12</ecNumber>
    </recommendedName>
</protein>
<dbReference type="PANTHER" id="PTHR21646">
    <property type="entry name" value="UBIQUITIN CARBOXYL-TERMINAL HYDROLASE"/>
    <property type="match status" value="1"/>
</dbReference>
<feature type="region of interest" description="Disordered" evidence="3">
    <location>
        <begin position="303"/>
        <end position="371"/>
    </location>
</feature>
<dbReference type="OMA" id="REYCING"/>
<dbReference type="WBParaSite" id="nRc.2.0.1.t29379-RA">
    <property type="protein sequence ID" value="nRc.2.0.1.t29379-RA"/>
    <property type="gene ID" value="nRc.2.0.1.g29379"/>
</dbReference>
<dbReference type="GO" id="GO:0016579">
    <property type="term" value="P:protein deubiquitination"/>
    <property type="evidence" value="ECO:0007669"/>
    <property type="project" value="InterPro"/>
</dbReference>
<reference evidence="6" key="1">
    <citation type="submission" date="2022-11" db="UniProtKB">
        <authorList>
            <consortium name="WormBaseParasite"/>
        </authorList>
    </citation>
    <scope>IDENTIFICATION</scope>
</reference>
<dbReference type="PROSITE" id="PS00972">
    <property type="entry name" value="USP_1"/>
    <property type="match status" value="1"/>
</dbReference>
<keyword evidence="2" id="KW-0833">Ubl conjugation pathway</keyword>
<dbReference type="PANTHER" id="PTHR21646:SF23">
    <property type="entry name" value="UBIQUITIN CARBOXYL-TERMINAL HYDROLASE USP2"/>
    <property type="match status" value="1"/>
</dbReference>
<evidence type="ECO:0000313" key="5">
    <source>
        <dbReference type="Proteomes" id="UP000887565"/>
    </source>
</evidence>
<feature type="compositionally biased region" description="Low complexity" evidence="3">
    <location>
        <begin position="126"/>
        <end position="170"/>
    </location>
</feature>
<accession>A0A915JTJ8</accession>
<dbReference type="EC" id="3.4.19.12" evidence="2"/>
<feature type="domain" description="USP" evidence="4">
    <location>
        <begin position="398"/>
        <end position="750"/>
    </location>
</feature>
<dbReference type="Gene3D" id="3.90.70.10">
    <property type="entry name" value="Cysteine proteinases"/>
    <property type="match status" value="1"/>
</dbReference>
<dbReference type="PROSITE" id="PS50235">
    <property type="entry name" value="USP_3"/>
    <property type="match status" value="1"/>
</dbReference>
<dbReference type="GO" id="GO:0006508">
    <property type="term" value="P:proteolysis"/>
    <property type="evidence" value="ECO:0007669"/>
    <property type="project" value="UniProtKB-KW"/>
</dbReference>
<organism evidence="5 6">
    <name type="scientific">Romanomermis culicivorax</name>
    <name type="common">Nematode worm</name>
    <dbReference type="NCBI Taxonomy" id="13658"/>
    <lineage>
        <taxon>Eukaryota</taxon>
        <taxon>Metazoa</taxon>
        <taxon>Ecdysozoa</taxon>
        <taxon>Nematoda</taxon>
        <taxon>Enoplea</taxon>
        <taxon>Dorylaimia</taxon>
        <taxon>Mermithida</taxon>
        <taxon>Mermithoidea</taxon>
        <taxon>Mermithidae</taxon>
        <taxon>Romanomermis</taxon>
    </lineage>
</organism>
<feature type="compositionally biased region" description="Polar residues" evidence="3">
    <location>
        <begin position="315"/>
        <end position="344"/>
    </location>
</feature>
<evidence type="ECO:0000256" key="2">
    <source>
        <dbReference type="RuleBase" id="RU366025"/>
    </source>
</evidence>
<dbReference type="InterPro" id="IPR018200">
    <property type="entry name" value="USP_CS"/>
</dbReference>
<evidence type="ECO:0000259" key="4">
    <source>
        <dbReference type="PROSITE" id="PS50235"/>
    </source>
</evidence>
<evidence type="ECO:0000313" key="6">
    <source>
        <dbReference type="WBParaSite" id="nRc.2.0.1.t29379-RA"/>
    </source>
</evidence>
<dbReference type="InterPro" id="IPR038765">
    <property type="entry name" value="Papain-like_cys_pep_sf"/>
</dbReference>
<dbReference type="AlphaFoldDB" id="A0A915JTJ8"/>
<dbReference type="GO" id="GO:0004843">
    <property type="term" value="F:cysteine-type deubiquitinase activity"/>
    <property type="evidence" value="ECO:0007669"/>
    <property type="project" value="UniProtKB-UniRule"/>
</dbReference>
<dbReference type="InterPro" id="IPR050185">
    <property type="entry name" value="Ub_carboxyl-term_hydrolase"/>
</dbReference>
<feature type="region of interest" description="Disordered" evidence="3">
    <location>
        <begin position="257"/>
        <end position="276"/>
    </location>
</feature>
<dbReference type="SUPFAM" id="SSF54001">
    <property type="entry name" value="Cysteine proteinases"/>
    <property type="match status" value="1"/>
</dbReference>
<dbReference type="Pfam" id="PF00443">
    <property type="entry name" value="UCH"/>
    <property type="match status" value="1"/>
</dbReference>
<dbReference type="CDD" id="cd02674">
    <property type="entry name" value="Peptidase_C19R"/>
    <property type="match status" value="1"/>
</dbReference>
<feature type="region of interest" description="Disordered" evidence="3">
    <location>
        <begin position="92"/>
        <end position="170"/>
    </location>
</feature>
<keyword evidence="2" id="KW-0645">Protease</keyword>
<feature type="compositionally biased region" description="Low complexity" evidence="3">
    <location>
        <begin position="345"/>
        <end position="359"/>
    </location>
</feature>
<dbReference type="Proteomes" id="UP000887565">
    <property type="component" value="Unplaced"/>
</dbReference>
<comment type="catalytic activity">
    <reaction evidence="1 2">
        <text>Thiol-dependent hydrolysis of ester, thioester, amide, peptide and isopeptide bonds formed by the C-terminal Gly of ubiquitin (a 76-residue protein attached to proteins as an intracellular targeting signal).</text>
        <dbReference type="EC" id="3.4.19.12"/>
    </reaction>
</comment>
<dbReference type="InterPro" id="IPR028889">
    <property type="entry name" value="USP"/>
</dbReference>
<keyword evidence="5" id="KW-1185">Reference proteome</keyword>
<keyword evidence="2" id="KW-0378">Hydrolase</keyword>
<dbReference type="FunFam" id="3.90.70.10:FF:000083">
    <property type="entry name" value="Uncharacterized protein, isoform B"/>
    <property type="match status" value="1"/>
</dbReference>
<evidence type="ECO:0000256" key="3">
    <source>
        <dbReference type="SAM" id="MobiDB-lite"/>
    </source>
</evidence>
<dbReference type="PROSITE" id="PS00973">
    <property type="entry name" value="USP_2"/>
    <property type="match status" value="1"/>
</dbReference>
<evidence type="ECO:0000256" key="1">
    <source>
        <dbReference type="ARBA" id="ARBA00000707"/>
    </source>
</evidence>
<proteinExistence type="inferred from homology"/>
<name>A0A915JTJ8_ROMCU</name>
<keyword evidence="2" id="KW-0788">Thiol protease</keyword>
<comment type="similarity">
    <text evidence="2">Belongs to the peptidase C19 family.</text>
</comment>
<sequence length="794" mass="88323">MSLFERSATLYLNRDIYEDSSSKPSDMDSYRAAFDPARYNFSRSIVKSPSLNFSRKTNSNMANGSIIADNNGVTLTSISSSPLSTTNFRSSTNLANKFSDSDTSDQSSSRSRFARMITASKPPLPSIESSIRGSSSSAPYKKLSPPSSSSSTYYDYRSSSSTLPSSSRRYASVERRVPITLASYDASFTDNSSTSSSNRYDYRGVDALSRRFENAMSSTAAALAGRSRSTQGRQKATTEAVQLENAAKTADEIRESPTTFSTHHQHHKSSATSAPPTALYRVKKVAFSVPDVPSYVRSVNVVRENENANEENQKRVSNNQPTTGESPTSTAPISILKTSKSVTLNGSTANNNNNSSNIEMNDESSHRIRSNSNSMISVIPARKNDLLEKDSVEKLGLVGLRNLGNTCFMNSVLQCLSHSKLLREYCINGRLSNEISSSSRMKGMLIRAFSELLNELWSPKNAGPSSYINPEKFKLQIQKFAPRFTGYSQQDAQEFLRYLLQGLHEDVNTVVGNQGNAVYYSNQENEQEKAKEAWRRYLTMDDSKIVDIFVGQLKSELKCTSCGHVSTTYDPFWDLSLPIPQQQSSSNGYSSSSYSRQSSTVTLADCMDAFTKEEILDGDEKPTCEKCKTRRKCTKKFSIQRFPPILVLHLKRFSGERYRSRLSTLIQFPVTKFDLSAYVCQKSGNGPAPRYDLYAVSNHTGTPLMGHYTAYCKRGNNDRPWYLFDDTRVVSVNESCVVSSEAYVLFYEIINDSADRNGNSISNKSTVNGFIDRKSPKFYNSNNSSSSGTLLSRF</sequence>
<feature type="compositionally biased region" description="Basic and acidic residues" evidence="3">
    <location>
        <begin position="303"/>
        <end position="314"/>
    </location>
</feature>
<dbReference type="InterPro" id="IPR001394">
    <property type="entry name" value="Peptidase_C19_UCH"/>
</dbReference>